<dbReference type="SUPFAM" id="SSF52540">
    <property type="entry name" value="P-loop containing nucleoside triphosphate hydrolases"/>
    <property type="match status" value="1"/>
</dbReference>
<dbReference type="InterPro" id="IPR016032">
    <property type="entry name" value="Sig_transdc_resp-reg_C-effctor"/>
</dbReference>
<evidence type="ECO:0000313" key="6">
    <source>
        <dbReference type="EMBL" id="MBL7626944.1"/>
    </source>
</evidence>
<reference evidence="6" key="1">
    <citation type="submission" date="2020-12" db="EMBL/GenBank/DDBJ databases">
        <title>Genomic characterization of non-nitrogen-fixing Frankia strains.</title>
        <authorList>
            <person name="Carlos-Shanley C."/>
            <person name="Guerra T."/>
            <person name="Hahn D."/>
        </authorList>
    </citation>
    <scope>NUCLEOTIDE SEQUENCE</scope>
    <source>
        <strain evidence="6">CN6</strain>
    </source>
</reference>
<dbReference type="EMBL" id="JAEACQ010000153">
    <property type="protein sequence ID" value="MBL7626944.1"/>
    <property type="molecule type" value="Genomic_DNA"/>
</dbReference>
<dbReference type="SMART" id="SM01043">
    <property type="entry name" value="BTAD"/>
    <property type="match status" value="1"/>
</dbReference>
<dbReference type="AlphaFoldDB" id="A0A937RDM3"/>
<dbReference type="Pfam" id="PF00486">
    <property type="entry name" value="Trans_reg_C"/>
    <property type="match status" value="1"/>
</dbReference>
<dbReference type="GO" id="GO:0006355">
    <property type="term" value="P:regulation of DNA-templated transcription"/>
    <property type="evidence" value="ECO:0007669"/>
    <property type="project" value="InterPro"/>
</dbReference>
<sequence>MAVQDARILLDVRVTLLGGVGAVTGRGEPADVGPPKCQALLAALALSPGAAVPVRRLVELVWGEERPRTAERTLQSYVVRLRQALGPSAIATVNAAYRLDLAPEAIDVVRFSRHADAGDLDAALAEWSGVPLAGLDVPGLAPAVDGLVERWLAVVEAELTRRVETDPEAAVGRLTELTTTHPFREGLWALLMTALYRSGRQTDALAAYQKARGVLVEHLGVEPGPRLRELEAQVLGHDERLAPAPRPTPASPALASPTAGTGRPGNLPPRLGRLIGREKDLATVRAALAAAPVVTLVGPGGIGKTRLAVAAASREDDADGAWLVDLVEIGSDADVPRAVAVALGVKESAGRALTASVVASLRARRVLLVLDNCEHVVDGAAALAQTIADGCPGTRVLATSREPLGLRDGHERVVPVGPLVPDGPAVELFTERATALSPAFDPAAAHQEVVQICRRLEGVPLAVELAAARTTTLTPADLLARLDDQLRLLVGGGRSGAPRHRAMRATIRWSHDLLDPAERRLLRRLAVFVGAFDVAAAETVTAWAAAAEEGADAEARGRAGGDATIEADTVATGVDELLGRLVARSMVIAEPGPSGRRLRLLAPIRQFAAEQLAASGEADLMAEHHAAWCVQRLGAIHRLLTGQGEVAGVARLDELWPNLRAAFGWAHARGDRRLAHALVRPIVTEIPRRSRGELGDWVERLLAMIPPEDTDPEDTDVVAFGLTWAGQRYKLAQDPAAFERLAARHGTRDDAAARHARASVHQDYPALEEATPPLIAGLRRRGDHDLAEHFEIDVAAALIFAGRFDDGDPIVAALVDRYRAGGPPTLLNVSLILLGYSAMLRGRRDRAEELFGEAVGVEVPARTHSPNRCVEAGAYFRRGEAGRAFAVLRGYVDELLDSGNMQAVCVTAVEFVNMMVQVDRLPEAARILRHLDHTAPYWATLVAAARQIIDAAARAVPQPAAPPEPSLDDHQALAYMRRVLTELMPEALAAQR</sequence>
<dbReference type="InterPro" id="IPR005158">
    <property type="entry name" value="BTAD"/>
</dbReference>
<dbReference type="CDD" id="cd15831">
    <property type="entry name" value="BTAD"/>
    <property type="match status" value="1"/>
</dbReference>
<feature type="domain" description="OmpR/PhoB-type" evidence="5">
    <location>
        <begin position="4"/>
        <end position="101"/>
    </location>
</feature>
<evidence type="ECO:0000256" key="3">
    <source>
        <dbReference type="PROSITE-ProRule" id="PRU01091"/>
    </source>
</evidence>
<accession>A0A937RDM3</accession>
<gene>
    <name evidence="6" type="ORF">I7412_07150</name>
</gene>
<keyword evidence="2 3" id="KW-0238">DNA-binding</keyword>
<dbReference type="Proteomes" id="UP000604475">
    <property type="component" value="Unassembled WGS sequence"/>
</dbReference>
<dbReference type="SUPFAM" id="SSF46894">
    <property type="entry name" value="C-terminal effector domain of the bipartite response regulators"/>
    <property type="match status" value="1"/>
</dbReference>
<organism evidence="6 7">
    <name type="scientific">Frankia nepalensis</name>
    <dbReference type="NCBI Taxonomy" id="1836974"/>
    <lineage>
        <taxon>Bacteria</taxon>
        <taxon>Bacillati</taxon>
        <taxon>Actinomycetota</taxon>
        <taxon>Actinomycetes</taxon>
        <taxon>Frankiales</taxon>
        <taxon>Frankiaceae</taxon>
        <taxon>Frankia</taxon>
    </lineage>
</organism>
<dbReference type="SUPFAM" id="SSF48452">
    <property type="entry name" value="TPR-like"/>
    <property type="match status" value="1"/>
</dbReference>
<evidence type="ECO:0000313" key="7">
    <source>
        <dbReference type="Proteomes" id="UP000604475"/>
    </source>
</evidence>
<comment type="caution">
    <text evidence="6">The sequence shown here is derived from an EMBL/GenBank/DDBJ whole genome shotgun (WGS) entry which is preliminary data.</text>
</comment>
<feature type="region of interest" description="Disordered" evidence="4">
    <location>
        <begin position="241"/>
        <end position="269"/>
    </location>
</feature>
<dbReference type="InterPro" id="IPR011990">
    <property type="entry name" value="TPR-like_helical_dom_sf"/>
</dbReference>
<comment type="similarity">
    <text evidence="1">Belongs to the AfsR/DnrI/RedD regulatory family.</text>
</comment>
<dbReference type="PANTHER" id="PTHR47691">
    <property type="entry name" value="REGULATOR-RELATED"/>
    <property type="match status" value="1"/>
</dbReference>
<dbReference type="Gene3D" id="3.40.50.300">
    <property type="entry name" value="P-loop containing nucleotide triphosphate hydrolases"/>
    <property type="match status" value="1"/>
</dbReference>
<name>A0A937RDM3_9ACTN</name>
<feature type="DNA-binding region" description="OmpR/PhoB-type" evidence="3">
    <location>
        <begin position="4"/>
        <end position="101"/>
    </location>
</feature>
<dbReference type="PANTHER" id="PTHR47691:SF3">
    <property type="entry name" value="HTH-TYPE TRANSCRIPTIONAL REGULATOR RV0890C-RELATED"/>
    <property type="match status" value="1"/>
</dbReference>
<dbReference type="GO" id="GO:0003677">
    <property type="term" value="F:DNA binding"/>
    <property type="evidence" value="ECO:0007669"/>
    <property type="project" value="UniProtKB-UniRule"/>
</dbReference>
<proteinExistence type="inferred from homology"/>
<dbReference type="PRINTS" id="PR00364">
    <property type="entry name" value="DISEASERSIST"/>
</dbReference>
<protein>
    <submittedName>
        <fullName evidence="6">Winged helix-turn-helix domain-containing protein</fullName>
    </submittedName>
</protein>
<dbReference type="Gene3D" id="1.10.10.10">
    <property type="entry name" value="Winged helix-like DNA-binding domain superfamily/Winged helix DNA-binding domain"/>
    <property type="match status" value="1"/>
</dbReference>
<keyword evidence="7" id="KW-1185">Reference proteome</keyword>
<dbReference type="PROSITE" id="PS51755">
    <property type="entry name" value="OMPR_PHOB"/>
    <property type="match status" value="1"/>
</dbReference>
<evidence type="ECO:0000259" key="5">
    <source>
        <dbReference type="PROSITE" id="PS51755"/>
    </source>
</evidence>
<evidence type="ECO:0000256" key="1">
    <source>
        <dbReference type="ARBA" id="ARBA00005820"/>
    </source>
</evidence>
<evidence type="ECO:0000256" key="2">
    <source>
        <dbReference type="ARBA" id="ARBA00023125"/>
    </source>
</evidence>
<dbReference type="InterPro" id="IPR027417">
    <property type="entry name" value="P-loop_NTPase"/>
</dbReference>
<dbReference type="InterPro" id="IPR036388">
    <property type="entry name" value="WH-like_DNA-bd_sf"/>
</dbReference>
<dbReference type="Pfam" id="PF03704">
    <property type="entry name" value="BTAD"/>
    <property type="match status" value="1"/>
</dbReference>
<dbReference type="SMART" id="SM00862">
    <property type="entry name" value="Trans_reg_C"/>
    <property type="match status" value="1"/>
</dbReference>
<dbReference type="InterPro" id="IPR001867">
    <property type="entry name" value="OmpR/PhoB-type_DNA-bd"/>
</dbReference>
<dbReference type="GO" id="GO:0000160">
    <property type="term" value="P:phosphorelay signal transduction system"/>
    <property type="evidence" value="ECO:0007669"/>
    <property type="project" value="InterPro"/>
</dbReference>
<dbReference type="RefSeq" id="WP_203002712.1">
    <property type="nucleotide sequence ID" value="NZ_JADWYU010000197.1"/>
</dbReference>
<evidence type="ECO:0000256" key="4">
    <source>
        <dbReference type="SAM" id="MobiDB-lite"/>
    </source>
</evidence>
<dbReference type="Gene3D" id="1.25.40.10">
    <property type="entry name" value="Tetratricopeptide repeat domain"/>
    <property type="match status" value="1"/>
</dbReference>